<keyword evidence="3" id="KW-1185">Reference proteome</keyword>
<evidence type="ECO:0000313" key="3">
    <source>
        <dbReference type="Proteomes" id="UP000003009"/>
    </source>
</evidence>
<reference evidence="2" key="1">
    <citation type="submission" date="2009-04" db="EMBL/GenBank/DDBJ databases">
        <authorList>
            <person name="Weinstock G."/>
            <person name="Sodergren E."/>
            <person name="Clifton S."/>
            <person name="Fulton L."/>
            <person name="Fulton B."/>
            <person name="Courtney L."/>
            <person name="Fronick C."/>
            <person name="Harrison M."/>
            <person name="Strong C."/>
            <person name="Farmer C."/>
            <person name="Delahaunty K."/>
            <person name="Markovic C."/>
            <person name="Hall O."/>
            <person name="Minx P."/>
            <person name="Tomlinson C."/>
            <person name="Mitreva M."/>
            <person name="Nelson J."/>
            <person name="Hou S."/>
            <person name="Wollam A."/>
            <person name="Pepin K.H."/>
            <person name="Johnson M."/>
            <person name="Bhonagiri V."/>
            <person name="Nash W.E."/>
            <person name="Warren W."/>
            <person name="Chinwalla A."/>
            <person name="Mardis E.R."/>
            <person name="Wilson R.K."/>
        </authorList>
    </citation>
    <scope>NUCLEOTIDE SEQUENCE [LARGE SCALE GENOMIC DNA]</scope>
    <source>
        <strain evidence="2">ATCC 51147</strain>
    </source>
</reference>
<dbReference type="STRING" id="629741.GCWU000324_01753"/>
<comment type="caution">
    <text evidence="2">The sequence shown here is derived from an EMBL/GenBank/DDBJ whole genome shotgun (WGS) entry which is preliminary data.</text>
</comment>
<gene>
    <name evidence="2" type="ORF">GCWU000324_01753</name>
</gene>
<feature type="region of interest" description="Disordered" evidence="1">
    <location>
        <begin position="1"/>
        <end position="46"/>
    </location>
</feature>
<dbReference type="Proteomes" id="UP000003009">
    <property type="component" value="Unassembled WGS sequence"/>
</dbReference>
<evidence type="ECO:0000256" key="1">
    <source>
        <dbReference type="SAM" id="MobiDB-lite"/>
    </source>
</evidence>
<protein>
    <submittedName>
        <fullName evidence="2">Uncharacterized protein</fullName>
    </submittedName>
</protein>
<evidence type="ECO:0000313" key="2">
    <source>
        <dbReference type="EMBL" id="EEP67505.1"/>
    </source>
</evidence>
<dbReference type="AlphaFoldDB" id="C4GL96"/>
<name>C4GL96_9NEIS</name>
<dbReference type="HOGENOM" id="CLU_3184742_0_0_4"/>
<sequence>MPAQAFRRLPRAGASPCTTRAKPVQAAQTLPPRFGSLKHKMAQFAR</sequence>
<accession>C4GL96</accession>
<feature type="compositionally biased region" description="Basic residues" evidence="1">
    <location>
        <begin position="36"/>
        <end position="46"/>
    </location>
</feature>
<proteinExistence type="predicted"/>
<organism evidence="2 3">
    <name type="scientific">Kingella oralis ATCC 51147</name>
    <dbReference type="NCBI Taxonomy" id="629741"/>
    <lineage>
        <taxon>Bacteria</taxon>
        <taxon>Pseudomonadati</taxon>
        <taxon>Pseudomonadota</taxon>
        <taxon>Betaproteobacteria</taxon>
        <taxon>Neisseriales</taxon>
        <taxon>Neisseriaceae</taxon>
        <taxon>Kingella</taxon>
    </lineage>
</organism>
<dbReference type="EMBL" id="ACJW02000003">
    <property type="protein sequence ID" value="EEP67505.1"/>
    <property type="molecule type" value="Genomic_DNA"/>
</dbReference>